<dbReference type="InterPro" id="IPR013217">
    <property type="entry name" value="Methyltransf_12"/>
</dbReference>
<evidence type="ECO:0000313" key="3">
    <source>
        <dbReference type="Proteomes" id="UP001461498"/>
    </source>
</evidence>
<reference evidence="2 3" key="1">
    <citation type="submission" date="2022-12" db="EMBL/GenBank/DDBJ databases">
        <title>Chromosome-level genome assembly of true bugs.</title>
        <authorList>
            <person name="Ma L."/>
            <person name="Li H."/>
        </authorList>
    </citation>
    <scope>NUCLEOTIDE SEQUENCE [LARGE SCALE GENOMIC DNA]</scope>
    <source>
        <strain evidence="2">Lab_2022b</strain>
    </source>
</reference>
<comment type="caution">
    <text evidence="2">The sequence shown here is derived from an EMBL/GenBank/DDBJ whole genome shotgun (WGS) entry which is preliminary data.</text>
</comment>
<protein>
    <recommendedName>
        <fullName evidence="1">Methyltransferase type 12 domain-containing protein</fullName>
    </recommendedName>
</protein>
<evidence type="ECO:0000313" key="2">
    <source>
        <dbReference type="EMBL" id="KAK9503163.1"/>
    </source>
</evidence>
<accession>A0AAW1D218</accession>
<dbReference type="Pfam" id="PF08242">
    <property type="entry name" value="Methyltransf_12"/>
    <property type="match status" value="1"/>
</dbReference>
<dbReference type="EMBL" id="JAPXFL010000008">
    <property type="protein sequence ID" value="KAK9503163.1"/>
    <property type="molecule type" value="Genomic_DNA"/>
</dbReference>
<name>A0AAW1D218_9HEMI</name>
<keyword evidence="3" id="KW-1185">Reference proteome</keyword>
<dbReference type="PANTHER" id="PTHR43861">
    <property type="entry name" value="TRANS-ACONITATE 2-METHYLTRANSFERASE-RELATED"/>
    <property type="match status" value="1"/>
</dbReference>
<dbReference type="PANTHER" id="PTHR43861:SF1">
    <property type="entry name" value="TRANS-ACONITATE 2-METHYLTRANSFERASE"/>
    <property type="match status" value="1"/>
</dbReference>
<dbReference type="AlphaFoldDB" id="A0AAW1D218"/>
<dbReference type="InterPro" id="IPR029063">
    <property type="entry name" value="SAM-dependent_MTases_sf"/>
</dbReference>
<organism evidence="2 3">
    <name type="scientific">Rhynocoris fuscipes</name>
    <dbReference type="NCBI Taxonomy" id="488301"/>
    <lineage>
        <taxon>Eukaryota</taxon>
        <taxon>Metazoa</taxon>
        <taxon>Ecdysozoa</taxon>
        <taxon>Arthropoda</taxon>
        <taxon>Hexapoda</taxon>
        <taxon>Insecta</taxon>
        <taxon>Pterygota</taxon>
        <taxon>Neoptera</taxon>
        <taxon>Paraneoptera</taxon>
        <taxon>Hemiptera</taxon>
        <taxon>Heteroptera</taxon>
        <taxon>Panheteroptera</taxon>
        <taxon>Cimicomorpha</taxon>
        <taxon>Reduviidae</taxon>
        <taxon>Harpactorinae</taxon>
        <taxon>Harpactorini</taxon>
        <taxon>Rhynocoris</taxon>
    </lineage>
</organism>
<dbReference type="Gene3D" id="3.40.50.150">
    <property type="entry name" value="Vaccinia Virus protein VP39"/>
    <property type="match status" value="1"/>
</dbReference>
<sequence>MYEDPNLYSEHSKDHQKEAKYMLDAYSDYLKWNKYETVLDIGCGSGDVTNNVIKPYLDPSFKALVAVDKSEKMIRFNETKWPFDPRVHYHVLDISEPCSIQTLPDNLQQYDKIFSFFCLQWIRNRRAAAESMFKLLKPGGEGFLLVVVHSGIYIVFDTIAKSPKWKQFFQGYKLPFNEYVYMDEPDEVFCKALRSNGLIVKKSALEMRKNVFTTRTLTDEEMMSRIRTVDPLICSVPEDLKEEYLKEVLKLTKELVSPRGATDYHALTVIIEKPL</sequence>
<dbReference type="SUPFAM" id="SSF53335">
    <property type="entry name" value="S-adenosyl-L-methionine-dependent methyltransferases"/>
    <property type="match status" value="1"/>
</dbReference>
<gene>
    <name evidence="2" type="ORF">O3M35_011791</name>
</gene>
<dbReference type="Proteomes" id="UP001461498">
    <property type="component" value="Unassembled WGS sequence"/>
</dbReference>
<feature type="domain" description="Methyltransferase type 12" evidence="1">
    <location>
        <begin position="39"/>
        <end position="140"/>
    </location>
</feature>
<dbReference type="CDD" id="cd02440">
    <property type="entry name" value="AdoMet_MTases"/>
    <property type="match status" value="1"/>
</dbReference>
<proteinExistence type="predicted"/>
<evidence type="ECO:0000259" key="1">
    <source>
        <dbReference type="Pfam" id="PF08242"/>
    </source>
</evidence>